<comment type="caution">
    <text evidence="16">The sequence shown here is derived from an EMBL/GenBank/DDBJ whole genome shotgun (WGS) entry which is preliminary data.</text>
</comment>
<dbReference type="Proteomes" id="UP001183643">
    <property type="component" value="Unassembled WGS sequence"/>
</dbReference>
<name>A0AAE3YS57_9ACTN</name>
<dbReference type="GO" id="GO:1902600">
    <property type="term" value="P:proton transmembrane transport"/>
    <property type="evidence" value="ECO:0007669"/>
    <property type="project" value="UniProtKB-KW"/>
</dbReference>
<dbReference type="PANTHER" id="PTHR23501:SF188">
    <property type="entry name" value="TETRACYCLINE RESISTANCE PROTEIN"/>
    <property type="match status" value="1"/>
</dbReference>
<accession>A0AAE3YS57</accession>
<keyword evidence="8 14" id="KW-1133">Transmembrane helix</keyword>
<organism evidence="16 17">
    <name type="scientific">Catenuloplanes atrovinosus</name>
    <dbReference type="NCBI Taxonomy" id="137266"/>
    <lineage>
        <taxon>Bacteria</taxon>
        <taxon>Bacillati</taxon>
        <taxon>Actinomycetota</taxon>
        <taxon>Actinomycetes</taxon>
        <taxon>Micromonosporales</taxon>
        <taxon>Micromonosporaceae</taxon>
        <taxon>Catenuloplanes</taxon>
    </lineage>
</organism>
<feature type="transmembrane region" description="Helical" evidence="14">
    <location>
        <begin position="325"/>
        <end position="346"/>
    </location>
</feature>
<keyword evidence="10 14" id="KW-0472">Membrane</keyword>
<feature type="region of interest" description="Disordered" evidence="13">
    <location>
        <begin position="1"/>
        <end position="72"/>
    </location>
</feature>
<evidence type="ECO:0000256" key="6">
    <source>
        <dbReference type="ARBA" id="ARBA00022692"/>
    </source>
</evidence>
<keyword evidence="4" id="KW-0813">Transport</keyword>
<keyword evidence="5" id="KW-1003">Cell membrane</keyword>
<dbReference type="Pfam" id="PF07690">
    <property type="entry name" value="MFS_1"/>
    <property type="match status" value="1"/>
</dbReference>
<dbReference type="EMBL" id="JAVDYB010000001">
    <property type="protein sequence ID" value="MDR7277660.1"/>
    <property type="molecule type" value="Genomic_DNA"/>
</dbReference>
<keyword evidence="6 14" id="KW-0812">Transmembrane</keyword>
<feature type="transmembrane region" description="Helical" evidence="14">
    <location>
        <begin position="171"/>
        <end position="189"/>
    </location>
</feature>
<feature type="transmembrane region" description="Helical" evidence="14">
    <location>
        <begin position="284"/>
        <end position="304"/>
    </location>
</feature>
<comment type="similarity">
    <text evidence="3">Belongs to the major facilitator superfamily. TCR/Tet family.</text>
</comment>
<evidence type="ECO:0000256" key="2">
    <source>
        <dbReference type="ARBA" id="ARBA00004651"/>
    </source>
</evidence>
<dbReference type="Gene3D" id="1.20.1250.20">
    <property type="entry name" value="MFS general substrate transporter like domains"/>
    <property type="match status" value="2"/>
</dbReference>
<protein>
    <recommendedName>
        <fullName evidence="12">Tetracycline resistance protein</fullName>
    </recommendedName>
</protein>
<sequence length="516" mass="51457">MSSPVAAATTPPPTPEPFPTGRGHRRTRQRSLPAPANPTPPAHRAALTMPLPGGLMSAHHAPAPADTAEAPRHRRGAGLRLGLLYGPAIYGVSAAAVALPAAVDALGTTPIAAVWILTAHALGLGTATATAGLLADRYGTRRILTAGAILLAAGTAICIIAPGLLTLVAGRLLLAAGSGAITTAAMTAAAQLTEAARPRALAMIGATLACVSATATIAGGLTSLVSWRLPMVLPAAALLIVPFALPLTRRQPTGGPPAHLTGVAAVAIAAAGGLLLIQAHTLRLPAAATVAVLAATMAAAIVTVRRHRGREGAGVLRVVLGDAQLRAAAVIGAGVYGGMFAALYAVPHVLYRQHQYSAVDVGVVLLPGAAGAVLLAQIASRYVPSLGAVRVLAIVAMTFGGILAGTAIVPHPAVLVATVAVAFGAFSTTQTVYTGLVGQRAPQSRGSAIGIGNLAFFGGGAAGSAMCSALWQPVGLVHALAMMGLLPALAAALVTASFWWSASRRARGRRASPATR</sequence>
<feature type="domain" description="Major facilitator superfamily (MFS) profile" evidence="15">
    <location>
        <begin position="77"/>
        <end position="499"/>
    </location>
</feature>
<evidence type="ECO:0000256" key="4">
    <source>
        <dbReference type="ARBA" id="ARBA00022449"/>
    </source>
</evidence>
<evidence type="ECO:0000256" key="9">
    <source>
        <dbReference type="ARBA" id="ARBA00023065"/>
    </source>
</evidence>
<keyword evidence="9" id="KW-0406">Ion transport</keyword>
<dbReference type="InterPro" id="IPR011701">
    <property type="entry name" value="MFS"/>
</dbReference>
<evidence type="ECO:0000256" key="7">
    <source>
        <dbReference type="ARBA" id="ARBA00022781"/>
    </source>
</evidence>
<feature type="transmembrane region" description="Helical" evidence="14">
    <location>
        <begin position="260"/>
        <end position="278"/>
    </location>
</feature>
<feature type="transmembrane region" description="Helical" evidence="14">
    <location>
        <begin position="201"/>
        <end position="221"/>
    </location>
</feature>
<feature type="transmembrane region" description="Helical" evidence="14">
    <location>
        <begin position="358"/>
        <end position="376"/>
    </location>
</feature>
<evidence type="ECO:0000313" key="16">
    <source>
        <dbReference type="EMBL" id="MDR7277660.1"/>
    </source>
</evidence>
<evidence type="ECO:0000256" key="14">
    <source>
        <dbReference type="SAM" id="Phobius"/>
    </source>
</evidence>
<evidence type="ECO:0000256" key="5">
    <source>
        <dbReference type="ARBA" id="ARBA00022475"/>
    </source>
</evidence>
<evidence type="ECO:0000259" key="15">
    <source>
        <dbReference type="PROSITE" id="PS50850"/>
    </source>
</evidence>
<feature type="transmembrane region" description="Helical" evidence="14">
    <location>
        <begin position="227"/>
        <end position="248"/>
    </location>
</feature>
<keyword evidence="17" id="KW-1185">Reference proteome</keyword>
<feature type="transmembrane region" description="Helical" evidence="14">
    <location>
        <begin position="388"/>
        <end position="408"/>
    </location>
</feature>
<dbReference type="GO" id="GO:0046677">
    <property type="term" value="P:response to antibiotic"/>
    <property type="evidence" value="ECO:0007669"/>
    <property type="project" value="UniProtKB-KW"/>
</dbReference>
<dbReference type="GO" id="GO:0005886">
    <property type="term" value="C:plasma membrane"/>
    <property type="evidence" value="ECO:0007669"/>
    <property type="project" value="UniProtKB-SubCell"/>
</dbReference>
<dbReference type="AlphaFoldDB" id="A0AAE3YS57"/>
<evidence type="ECO:0000256" key="11">
    <source>
        <dbReference type="ARBA" id="ARBA00023251"/>
    </source>
</evidence>
<comment type="subcellular location">
    <subcellularLocation>
        <location evidence="2">Cell membrane</location>
        <topology evidence="2">Multi-pass membrane protein</topology>
    </subcellularLocation>
</comment>
<evidence type="ECO:0000256" key="3">
    <source>
        <dbReference type="ARBA" id="ARBA00007520"/>
    </source>
</evidence>
<dbReference type="InterPro" id="IPR036259">
    <property type="entry name" value="MFS_trans_sf"/>
</dbReference>
<evidence type="ECO:0000313" key="17">
    <source>
        <dbReference type="Proteomes" id="UP001183643"/>
    </source>
</evidence>
<feature type="transmembrane region" description="Helical" evidence="14">
    <location>
        <begin position="448"/>
        <end position="471"/>
    </location>
</feature>
<evidence type="ECO:0000256" key="10">
    <source>
        <dbReference type="ARBA" id="ARBA00023136"/>
    </source>
</evidence>
<evidence type="ECO:0000256" key="13">
    <source>
        <dbReference type="SAM" id="MobiDB-lite"/>
    </source>
</evidence>
<dbReference type="PROSITE" id="PS50850">
    <property type="entry name" value="MFS"/>
    <property type="match status" value="1"/>
</dbReference>
<keyword evidence="4" id="KW-0050">Antiport</keyword>
<gene>
    <name evidence="16" type="ORF">J2S41_004438</name>
</gene>
<keyword evidence="11" id="KW-0046">Antibiotic resistance</keyword>
<dbReference type="SUPFAM" id="SSF103473">
    <property type="entry name" value="MFS general substrate transporter"/>
    <property type="match status" value="1"/>
</dbReference>
<feature type="transmembrane region" description="Helical" evidence="14">
    <location>
        <begin position="477"/>
        <end position="500"/>
    </location>
</feature>
<keyword evidence="7" id="KW-0375">Hydrogen ion transport</keyword>
<dbReference type="PANTHER" id="PTHR23501">
    <property type="entry name" value="MAJOR FACILITATOR SUPERFAMILY"/>
    <property type="match status" value="1"/>
</dbReference>
<evidence type="ECO:0000256" key="12">
    <source>
        <dbReference type="ARBA" id="ARBA00040630"/>
    </source>
</evidence>
<feature type="transmembrane region" description="Helical" evidence="14">
    <location>
        <begin position="414"/>
        <end position="436"/>
    </location>
</feature>
<evidence type="ECO:0000256" key="8">
    <source>
        <dbReference type="ARBA" id="ARBA00022989"/>
    </source>
</evidence>
<feature type="transmembrane region" description="Helical" evidence="14">
    <location>
        <begin position="82"/>
        <end position="103"/>
    </location>
</feature>
<reference evidence="16" key="1">
    <citation type="submission" date="2023-07" db="EMBL/GenBank/DDBJ databases">
        <title>Sequencing the genomes of 1000 actinobacteria strains.</title>
        <authorList>
            <person name="Klenk H.-P."/>
        </authorList>
    </citation>
    <scope>NUCLEOTIDE SEQUENCE</scope>
    <source>
        <strain evidence="16">DSM 44707</strain>
    </source>
</reference>
<dbReference type="InterPro" id="IPR020846">
    <property type="entry name" value="MFS_dom"/>
</dbReference>
<dbReference type="GO" id="GO:0015297">
    <property type="term" value="F:antiporter activity"/>
    <property type="evidence" value="ECO:0007669"/>
    <property type="project" value="UniProtKB-KW"/>
</dbReference>
<feature type="transmembrane region" description="Helical" evidence="14">
    <location>
        <begin position="143"/>
        <end position="165"/>
    </location>
</feature>
<evidence type="ECO:0000256" key="1">
    <source>
        <dbReference type="ARBA" id="ARBA00003279"/>
    </source>
</evidence>
<feature type="transmembrane region" description="Helical" evidence="14">
    <location>
        <begin position="109"/>
        <end position="131"/>
    </location>
</feature>
<comment type="function">
    <text evidence="1">Resistance to tetracycline by an active tetracycline efflux. This is an energy-dependent process that decreases the accumulation of the antibiotic in whole cells. This protein functions as a metal-tetracycline/H(+) antiporter.</text>
</comment>
<proteinExistence type="inferred from homology"/>